<evidence type="ECO:0000256" key="3">
    <source>
        <dbReference type="ARBA" id="ARBA00017161"/>
    </source>
</evidence>
<keyword evidence="4" id="KW-1015">Disulfide bond</keyword>
<dbReference type="Gene3D" id="2.40.10.10">
    <property type="entry name" value="Trypsin-like serine proteases"/>
    <property type="match status" value="1"/>
</dbReference>
<evidence type="ECO:0000256" key="1">
    <source>
        <dbReference type="ARBA" id="ARBA00001656"/>
    </source>
</evidence>
<gene>
    <name evidence="6" type="primary">Acr_0</name>
    <name evidence="6" type="ORF">SYRPAR_R00133</name>
</gene>
<reference evidence="6 7" key="1">
    <citation type="submission" date="2019-09" db="EMBL/GenBank/DDBJ databases">
        <title>Bird 10,000 Genomes (B10K) Project - Family phase.</title>
        <authorList>
            <person name="Zhang G."/>
        </authorList>
    </citation>
    <scope>NUCLEOTIDE SEQUENCE [LARGE SCALE GENOMIC DNA]</scope>
    <source>
        <strain evidence="6">B10K-DU-003-42</strain>
        <tissue evidence="6">Mixed tissue sample</tissue>
    </source>
</reference>
<protein>
    <recommendedName>
        <fullName evidence="3">Acrosin</fullName>
        <ecNumber evidence="2">3.4.21.10</ecNumber>
    </recommendedName>
</protein>
<dbReference type="PANTHER" id="PTHR24252">
    <property type="entry name" value="ACROSIN-RELATED"/>
    <property type="match status" value="1"/>
</dbReference>
<dbReference type="Proteomes" id="UP000536260">
    <property type="component" value="Unassembled WGS sequence"/>
</dbReference>
<accession>A0A7L3BDY5</accession>
<dbReference type="AlphaFoldDB" id="A0A7L3BDY5"/>
<evidence type="ECO:0000259" key="5">
    <source>
        <dbReference type="PROSITE" id="PS50240"/>
    </source>
</evidence>
<keyword evidence="7" id="KW-1185">Reference proteome</keyword>
<dbReference type="SUPFAM" id="SSF50494">
    <property type="entry name" value="Trypsin-like serine proteases"/>
    <property type="match status" value="1"/>
</dbReference>
<proteinExistence type="predicted"/>
<feature type="non-terminal residue" evidence="6">
    <location>
        <position position="1"/>
    </location>
</feature>
<dbReference type="GO" id="GO:0006508">
    <property type="term" value="P:proteolysis"/>
    <property type="evidence" value="ECO:0007669"/>
    <property type="project" value="InterPro"/>
</dbReference>
<dbReference type="EMBL" id="VZTO01023653">
    <property type="protein sequence ID" value="NXT28240.1"/>
    <property type="molecule type" value="Genomic_DNA"/>
</dbReference>
<evidence type="ECO:0000313" key="6">
    <source>
        <dbReference type="EMBL" id="NXT28240.1"/>
    </source>
</evidence>
<dbReference type="PANTHER" id="PTHR24252:SF8">
    <property type="entry name" value="ACROSIN"/>
    <property type="match status" value="1"/>
</dbReference>
<evidence type="ECO:0000256" key="2">
    <source>
        <dbReference type="ARBA" id="ARBA00012050"/>
    </source>
</evidence>
<dbReference type="Pfam" id="PF00089">
    <property type="entry name" value="Trypsin"/>
    <property type="match status" value="1"/>
</dbReference>
<dbReference type="PROSITE" id="PS00135">
    <property type="entry name" value="TRYPSIN_SER"/>
    <property type="match status" value="1"/>
</dbReference>
<dbReference type="GO" id="GO:0004252">
    <property type="term" value="F:serine-type endopeptidase activity"/>
    <property type="evidence" value="ECO:0007669"/>
    <property type="project" value="InterPro"/>
</dbReference>
<dbReference type="InterPro" id="IPR009003">
    <property type="entry name" value="Peptidase_S1_PA"/>
</dbReference>
<dbReference type="EC" id="3.4.21.10" evidence="2"/>
<comment type="caution">
    <text evidence="6">The sequence shown here is derived from an EMBL/GenBank/DDBJ whole genome shotgun (WGS) entry which is preliminary data.</text>
</comment>
<dbReference type="GO" id="GO:0007340">
    <property type="term" value="P:acrosome reaction"/>
    <property type="evidence" value="ECO:0007669"/>
    <property type="project" value="TreeGrafter"/>
</dbReference>
<dbReference type="InterPro" id="IPR001254">
    <property type="entry name" value="Trypsin_dom"/>
</dbReference>
<feature type="non-terminal residue" evidence="6">
    <location>
        <position position="100"/>
    </location>
</feature>
<comment type="catalytic activity">
    <reaction evidence="1">
        <text>Preferential cleavage: Arg-|-Xaa, Lys-|-Xaa.</text>
        <dbReference type="EC" id="3.4.21.10"/>
    </reaction>
</comment>
<evidence type="ECO:0000256" key="4">
    <source>
        <dbReference type="ARBA" id="ARBA00023157"/>
    </source>
</evidence>
<evidence type="ECO:0000313" key="7">
    <source>
        <dbReference type="Proteomes" id="UP000536260"/>
    </source>
</evidence>
<name>A0A7L3BDY5_9AVES</name>
<feature type="domain" description="Peptidase S1" evidence="5">
    <location>
        <begin position="1"/>
        <end position="71"/>
    </location>
</feature>
<dbReference type="InterPro" id="IPR043504">
    <property type="entry name" value="Peptidase_S1_PA_chymotrypsin"/>
</dbReference>
<organism evidence="6 7">
    <name type="scientific">Syrrhaptes paradoxus</name>
    <name type="common">Pallas's sandgrouse</name>
    <dbReference type="NCBI Taxonomy" id="302527"/>
    <lineage>
        <taxon>Eukaryota</taxon>
        <taxon>Metazoa</taxon>
        <taxon>Chordata</taxon>
        <taxon>Craniata</taxon>
        <taxon>Vertebrata</taxon>
        <taxon>Euteleostomi</taxon>
        <taxon>Archelosauria</taxon>
        <taxon>Archosauria</taxon>
        <taxon>Dinosauria</taxon>
        <taxon>Saurischia</taxon>
        <taxon>Theropoda</taxon>
        <taxon>Coelurosauria</taxon>
        <taxon>Aves</taxon>
        <taxon>Neognathae</taxon>
        <taxon>Neoaves</taxon>
        <taxon>Columbimorphae</taxon>
        <taxon>Pterocliformes</taxon>
        <taxon>Pteroclidae</taxon>
        <taxon>Syrrhaptes</taxon>
    </lineage>
</organism>
<dbReference type="InterPro" id="IPR033116">
    <property type="entry name" value="TRYPSIN_SER"/>
</dbReference>
<dbReference type="PROSITE" id="PS50240">
    <property type="entry name" value="TRYPSIN_DOM"/>
    <property type="match status" value="1"/>
</dbReference>
<sequence length="100" mass="10897">IHSCNLCAGYPQGGIDTCQGDSGGPLMCKDNTNDYCWVIRVTSWGKAAWPQQPGVYITTQHFYNWILMGMRSSPALRVVTTPQTGSPVVTGPSPIQMPRP</sequence>